<dbReference type="SUPFAM" id="SSF49764">
    <property type="entry name" value="HSP20-like chaperones"/>
    <property type="match status" value="1"/>
</dbReference>
<dbReference type="Gene3D" id="2.60.40.790">
    <property type="match status" value="1"/>
</dbReference>
<dbReference type="InterPro" id="IPR002068">
    <property type="entry name" value="A-crystallin/Hsp20_dom"/>
</dbReference>
<accession>A0A4S4C189</accession>
<evidence type="ECO:0000313" key="4">
    <source>
        <dbReference type="Proteomes" id="UP000310334"/>
    </source>
</evidence>
<keyword evidence="4" id="KW-1185">Reference proteome</keyword>
<dbReference type="CDD" id="cd06464">
    <property type="entry name" value="ACD_sHsps-like"/>
    <property type="match status" value="1"/>
</dbReference>
<dbReference type="EMBL" id="SSNT01000009">
    <property type="protein sequence ID" value="THF79288.1"/>
    <property type="molecule type" value="Genomic_DNA"/>
</dbReference>
<proteinExistence type="inferred from homology"/>
<dbReference type="InterPro" id="IPR008978">
    <property type="entry name" value="HSP20-like_chaperone"/>
</dbReference>
<dbReference type="PROSITE" id="PS01031">
    <property type="entry name" value="SHSP"/>
    <property type="match status" value="1"/>
</dbReference>
<dbReference type="OrthoDB" id="2942082at2"/>
<dbReference type="AlphaFoldDB" id="A0A4S4C189"/>
<comment type="caution">
    <text evidence="3">The sequence shown here is derived from an EMBL/GenBank/DDBJ whole genome shotgun (WGS) entry which is preliminary data.</text>
</comment>
<reference evidence="3 4" key="1">
    <citation type="submission" date="2019-04" db="EMBL/GenBank/DDBJ databases">
        <title>Bacillus sediminilitoris sp. nov., isolated from a tidal flat sediment on the East China Sea.</title>
        <authorList>
            <person name="Wei Y."/>
            <person name="Mao H."/>
            <person name="Fang J."/>
        </authorList>
    </citation>
    <scope>NUCLEOTIDE SEQUENCE [LARGE SCALE GENOMIC DNA]</scope>
    <source>
        <strain evidence="3 4">DSL-17</strain>
    </source>
</reference>
<evidence type="ECO:0000313" key="3">
    <source>
        <dbReference type="EMBL" id="THF79288.1"/>
    </source>
</evidence>
<protein>
    <submittedName>
        <fullName evidence="3">Hsp20/alpha crystallin family protein</fullName>
    </submittedName>
</protein>
<dbReference type="Pfam" id="PF00011">
    <property type="entry name" value="HSP20"/>
    <property type="match status" value="1"/>
</dbReference>
<organism evidence="3 4">
    <name type="scientific">Metabacillus sediminilitoris</name>
    <dbReference type="NCBI Taxonomy" id="2567941"/>
    <lineage>
        <taxon>Bacteria</taxon>
        <taxon>Bacillati</taxon>
        <taxon>Bacillota</taxon>
        <taxon>Bacilli</taxon>
        <taxon>Bacillales</taxon>
        <taxon>Bacillaceae</taxon>
        <taxon>Metabacillus</taxon>
    </lineage>
</organism>
<dbReference type="Proteomes" id="UP000310334">
    <property type="component" value="Unassembled WGS sequence"/>
</dbReference>
<gene>
    <name evidence="3" type="ORF">E6W99_13115</name>
</gene>
<sequence length="137" mass="15938">MNMKKCSNPMNIDGIEEWMTQFFTDPFTTLLDEHTFRVDLFETSEEYIIEAELGEKIKKENIQITTCNEKIKILVCPDNNNQDKEQSINDELSRNIKFPFIVEEKVIKATLVNGILEIKICKDGQLNHKNIKITINS</sequence>
<dbReference type="RefSeq" id="WP_136354557.1">
    <property type="nucleotide sequence ID" value="NZ_CP046266.1"/>
</dbReference>
<comment type="similarity">
    <text evidence="1 2">Belongs to the small heat shock protein (HSP20) family.</text>
</comment>
<name>A0A4S4C189_9BACI</name>
<evidence type="ECO:0000256" key="2">
    <source>
        <dbReference type="RuleBase" id="RU003616"/>
    </source>
</evidence>
<evidence type="ECO:0000256" key="1">
    <source>
        <dbReference type="PROSITE-ProRule" id="PRU00285"/>
    </source>
</evidence>